<gene>
    <name evidence="1" type="ORF">CDQ84_11795</name>
</gene>
<comment type="caution">
    <text evidence="1">The sequence shown here is derived from an EMBL/GenBank/DDBJ whole genome shotgun (WGS) entry which is preliminary data.</text>
</comment>
<evidence type="ECO:0000313" key="1">
    <source>
        <dbReference type="EMBL" id="PNT98169.1"/>
    </source>
</evidence>
<dbReference type="EMBL" id="NIOJ01000030">
    <property type="protein sequence ID" value="PNT98169.1"/>
    <property type="molecule type" value="Genomic_DNA"/>
</dbReference>
<accession>A0A2K2FCE3</accession>
<dbReference type="KEGG" id="cthd:CDO33_18595"/>
<name>A0A2K2FCE3_9CLOT</name>
<protein>
    <submittedName>
        <fullName evidence="1">Uncharacterized protein</fullName>
    </submittedName>
</protein>
<keyword evidence="2" id="KW-1185">Reference proteome</keyword>
<sequence>MREEIKSHIDGNKKFVDEVALIRTIEYPKEAIRELVKVKGKQFAYHTGNDIIVMEIVKKPGYKGAIDYAN</sequence>
<dbReference type="AlphaFoldDB" id="A0A2K2FCE3"/>
<evidence type="ECO:0000313" key="2">
    <source>
        <dbReference type="Proteomes" id="UP000236151"/>
    </source>
</evidence>
<reference evidence="1 2" key="1">
    <citation type="submission" date="2017-06" db="EMBL/GenBank/DDBJ databases">
        <title>Investigating the central metabolism of Clostridium thermosuccinogenes.</title>
        <authorList>
            <person name="Koendjbiharie J.G."/>
            <person name="van Kranenburg R."/>
        </authorList>
    </citation>
    <scope>NUCLEOTIDE SEQUENCE [LARGE SCALE GENOMIC DNA]</scope>
    <source>
        <strain evidence="1 2">DSM 5806</strain>
    </source>
</reference>
<organism evidence="1 2">
    <name type="scientific">Clostridium thermosuccinogenes</name>
    <dbReference type="NCBI Taxonomy" id="84032"/>
    <lineage>
        <taxon>Bacteria</taxon>
        <taxon>Bacillati</taxon>
        <taxon>Bacillota</taxon>
        <taxon>Clostridia</taxon>
        <taxon>Eubacteriales</taxon>
        <taxon>Clostridiaceae</taxon>
        <taxon>Clostridium</taxon>
    </lineage>
</organism>
<proteinExistence type="predicted"/>
<dbReference type="Proteomes" id="UP000236151">
    <property type="component" value="Unassembled WGS sequence"/>
</dbReference>